<name>A0A0H2S3K8_9AGAM</name>
<gene>
    <name evidence="7" type="ORF">SCHPADRAFT_899580</name>
</gene>
<sequence length="279" mass="30165">MSDMKHDIEHVDQQHIQRSLTTVTLTPEQFESLYLQPRDARMTGTLASRVGNPTPLGVSSFLFAHVPLAMDLLNFQGATSASSVAMLGAFYGCAGIGLYLACIMEWLIGNTFPCVVFGTFGGFWISYGIAVQPTFDLAASFAPAADASNGITAQIAGASTVQYNAGLGLYFMFWGIMCVIYFLAALRTNVPFAIVFLALVFAFEFIGAAYFHTAQGKLSLAAHEFRIGGGFAFVTGLSGIYIDISLLFAAVGFPIQVPVFDLSTWFLLPRKRKEGDHMA</sequence>
<dbReference type="GO" id="GO:0015123">
    <property type="term" value="F:acetate transmembrane transporter activity"/>
    <property type="evidence" value="ECO:0007669"/>
    <property type="project" value="TreeGrafter"/>
</dbReference>
<comment type="similarity">
    <text evidence="2">Belongs to the acetate uptake transporter (AceTr) (TC 2.A.96) family.</text>
</comment>
<protein>
    <recommendedName>
        <fullName evidence="9">GPR1/FUN34/YaaH-class plasma membrane protein</fullName>
    </recommendedName>
</protein>
<accession>A0A0H2S3K8</accession>
<evidence type="ECO:0000256" key="5">
    <source>
        <dbReference type="ARBA" id="ARBA00023136"/>
    </source>
</evidence>
<evidence type="ECO:0000256" key="2">
    <source>
        <dbReference type="ARBA" id="ARBA00005587"/>
    </source>
</evidence>
<keyword evidence="8" id="KW-1185">Reference proteome</keyword>
<keyword evidence="3 6" id="KW-0812">Transmembrane</keyword>
<feature type="transmembrane region" description="Helical" evidence="6">
    <location>
        <begin position="225"/>
        <end position="242"/>
    </location>
</feature>
<evidence type="ECO:0000256" key="1">
    <source>
        <dbReference type="ARBA" id="ARBA00004141"/>
    </source>
</evidence>
<keyword evidence="5 6" id="KW-0472">Membrane</keyword>
<feature type="transmembrane region" description="Helical" evidence="6">
    <location>
        <begin position="107"/>
        <end position="127"/>
    </location>
</feature>
<dbReference type="GO" id="GO:0005886">
    <property type="term" value="C:plasma membrane"/>
    <property type="evidence" value="ECO:0007669"/>
    <property type="project" value="TreeGrafter"/>
</dbReference>
<dbReference type="STRING" id="27342.A0A0H2S3K8"/>
<dbReference type="Pfam" id="PF01184">
    <property type="entry name" value="Gpr1_Fun34_YaaH"/>
    <property type="match status" value="1"/>
</dbReference>
<feature type="transmembrane region" description="Helical" evidence="6">
    <location>
        <begin position="192"/>
        <end position="213"/>
    </location>
</feature>
<evidence type="ECO:0008006" key="9">
    <source>
        <dbReference type="Google" id="ProtNLM"/>
    </source>
</evidence>
<dbReference type="InParanoid" id="A0A0H2S3K8"/>
<feature type="transmembrane region" description="Helical" evidence="6">
    <location>
        <begin position="80"/>
        <end position="101"/>
    </location>
</feature>
<dbReference type="AlphaFoldDB" id="A0A0H2S3K8"/>
<dbReference type="PANTHER" id="PTHR31123">
    <property type="entry name" value="ACCUMULATION OF DYADS PROTEIN 2-RELATED"/>
    <property type="match status" value="1"/>
</dbReference>
<comment type="subcellular location">
    <subcellularLocation>
        <location evidence="1">Membrane</location>
        <topology evidence="1">Multi-pass membrane protein</topology>
    </subcellularLocation>
</comment>
<dbReference type="Proteomes" id="UP000053477">
    <property type="component" value="Unassembled WGS sequence"/>
</dbReference>
<evidence type="ECO:0000313" key="7">
    <source>
        <dbReference type="EMBL" id="KLO18559.1"/>
    </source>
</evidence>
<feature type="transmembrane region" description="Helical" evidence="6">
    <location>
        <begin position="167"/>
        <end position="186"/>
    </location>
</feature>
<dbReference type="EMBL" id="KQ085893">
    <property type="protein sequence ID" value="KLO18559.1"/>
    <property type="molecule type" value="Genomic_DNA"/>
</dbReference>
<reference evidence="7 8" key="1">
    <citation type="submission" date="2015-04" db="EMBL/GenBank/DDBJ databases">
        <title>Complete genome sequence of Schizopora paradoxa KUC8140, a cosmopolitan wood degrader in East Asia.</title>
        <authorList>
            <consortium name="DOE Joint Genome Institute"/>
            <person name="Min B."/>
            <person name="Park H."/>
            <person name="Jang Y."/>
            <person name="Kim J.-J."/>
            <person name="Kim K.H."/>
            <person name="Pangilinan J."/>
            <person name="Lipzen A."/>
            <person name="Riley R."/>
            <person name="Grigoriev I.V."/>
            <person name="Spatafora J.W."/>
            <person name="Choi I.-G."/>
        </authorList>
    </citation>
    <scope>NUCLEOTIDE SEQUENCE [LARGE SCALE GENOMIC DNA]</scope>
    <source>
        <strain evidence="7 8">KUC8140</strain>
    </source>
</reference>
<evidence type="ECO:0000256" key="3">
    <source>
        <dbReference type="ARBA" id="ARBA00022692"/>
    </source>
</evidence>
<dbReference type="InterPro" id="IPR051633">
    <property type="entry name" value="AceTr"/>
</dbReference>
<evidence type="ECO:0000313" key="8">
    <source>
        <dbReference type="Proteomes" id="UP000053477"/>
    </source>
</evidence>
<evidence type="ECO:0000256" key="6">
    <source>
        <dbReference type="SAM" id="Phobius"/>
    </source>
</evidence>
<dbReference type="OrthoDB" id="3648309at2759"/>
<dbReference type="InterPro" id="IPR000791">
    <property type="entry name" value="Gpr1/Fun34/SatP-like"/>
</dbReference>
<proteinExistence type="inferred from homology"/>
<keyword evidence="4 6" id="KW-1133">Transmembrane helix</keyword>
<dbReference type="PANTHER" id="PTHR31123:SF4">
    <property type="entry name" value="PROTEIN ALCS"/>
    <property type="match status" value="1"/>
</dbReference>
<organism evidence="7 8">
    <name type="scientific">Schizopora paradoxa</name>
    <dbReference type="NCBI Taxonomy" id="27342"/>
    <lineage>
        <taxon>Eukaryota</taxon>
        <taxon>Fungi</taxon>
        <taxon>Dikarya</taxon>
        <taxon>Basidiomycota</taxon>
        <taxon>Agaricomycotina</taxon>
        <taxon>Agaricomycetes</taxon>
        <taxon>Hymenochaetales</taxon>
        <taxon>Schizoporaceae</taxon>
        <taxon>Schizopora</taxon>
    </lineage>
</organism>
<evidence type="ECO:0000256" key="4">
    <source>
        <dbReference type="ARBA" id="ARBA00022989"/>
    </source>
</evidence>